<feature type="compositionally biased region" description="Basic and acidic residues" evidence="2">
    <location>
        <begin position="91"/>
        <end position="101"/>
    </location>
</feature>
<dbReference type="PANTHER" id="PTHR46515">
    <property type="entry name" value="TATA ELEMENT MODULATORY FACTOR TMF1"/>
    <property type="match status" value="1"/>
</dbReference>
<dbReference type="AlphaFoldDB" id="A0AAD3CH68"/>
<evidence type="ECO:0000313" key="3">
    <source>
        <dbReference type="EMBL" id="GFH46027.1"/>
    </source>
</evidence>
<evidence type="ECO:0000256" key="1">
    <source>
        <dbReference type="SAM" id="Coils"/>
    </source>
</evidence>
<feature type="region of interest" description="Disordered" evidence="2">
    <location>
        <begin position="977"/>
        <end position="1020"/>
    </location>
</feature>
<gene>
    <name evidence="3" type="ORF">CTEN210_02501</name>
</gene>
<feature type="compositionally biased region" description="Acidic residues" evidence="2">
    <location>
        <begin position="856"/>
        <end position="872"/>
    </location>
</feature>
<evidence type="ECO:0000313" key="4">
    <source>
        <dbReference type="Proteomes" id="UP001054902"/>
    </source>
</evidence>
<reference evidence="3 4" key="1">
    <citation type="journal article" date="2021" name="Sci. Rep.">
        <title>The genome of the diatom Chaetoceros tenuissimus carries an ancient integrated fragment of an extant virus.</title>
        <authorList>
            <person name="Hongo Y."/>
            <person name="Kimura K."/>
            <person name="Takaki Y."/>
            <person name="Yoshida Y."/>
            <person name="Baba S."/>
            <person name="Kobayashi G."/>
            <person name="Nagasaki K."/>
            <person name="Hano T."/>
            <person name="Tomaru Y."/>
        </authorList>
    </citation>
    <scope>NUCLEOTIDE SEQUENCE [LARGE SCALE GENOMIC DNA]</scope>
    <source>
        <strain evidence="3 4">NIES-3715</strain>
    </source>
</reference>
<feature type="coiled-coil region" evidence="1">
    <location>
        <begin position="885"/>
        <end position="957"/>
    </location>
</feature>
<feature type="compositionally biased region" description="Basic and acidic residues" evidence="2">
    <location>
        <begin position="992"/>
        <end position="1007"/>
    </location>
</feature>
<feature type="compositionally biased region" description="Acidic residues" evidence="2">
    <location>
        <begin position="324"/>
        <end position="336"/>
    </location>
</feature>
<organism evidence="3 4">
    <name type="scientific">Chaetoceros tenuissimus</name>
    <dbReference type="NCBI Taxonomy" id="426638"/>
    <lineage>
        <taxon>Eukaryota</taxon>
        <taxon>Sar</taxon>
        <taxon>Stramenopiles</taxon>
        <taxon>Ochrophyta</taxon>
        <taxon>Bacillariophyta</taxon>
        <taxon>Coscinodiscophyceae</taxon>
        <taxon>Chaetocerotophycidae</taxon>
        <taxon>Chaetocerotales</taxon>
        <taxon>Chaetocerotaceae</taxon>
        <taxon>Chaetoceros</taxon>
    </lineage>
</organism>
<feature type="compositionally biased region" description="Polar residues" evidence="2">
    <location>
        <begin position="978"/>
        <end position="991"/>
    </location>
</feature>
<sequence>MWGNFGDLTKKLAEKAAAAAEKAAAAAENIEGQLNESVGATPEVLNELSKNRVSQSGSMEVMEPTPEQAVSYDDLFDEDDDFYQDDSFNVDMHDDEPKIENDETTNVVTEEPVLATDNEAITEGTHEDINCSEKETGVEPEQQQLGTEQQPQETVAAEKIDSFDEEFEAEPEQDGDDIQEEGLYDDEDDDDEEIDFGEEEDPVQEITAQDEPSEITVEEHLTQAKEEEAGFFDQQEQDNEEPQEQQIIPNMNEEEIESGPSLQFGAVSNILSAAAEKLQTHVSNEIVVEEQHEQDAVIADEESSISVQHNKVEKSDNIQNAPLDDNEGLSDGDDEESVYVSKEELHSSFNGASNIEKEKLEIQVKELQTQLSKQIRDLQEKVNQREQQLASKSNQITEMMAMHEKEKAALEIKVRETKDEAKKRINKAKEKVDEYKKQLMDANTRAASAGNNSSEQEEIITALRQEGEKLAMKQSSMEQSVREAKADIRDLKKELEKEKEENHVANEKITSLTNELNDTKASLKAAQEKGGLADKLDSDLLEAREEREKKASLIITLEANLKEAKARNIELKKEMEQALKDQLAELEYETKSIRNEKDSILQDLETKLRTSEREANLREDSLRHEVAELRKRWQEAVRRCDALSIDLQQSSAPLLRQLESTERQNRARSSAWTELETKLRKEIEEIMIEKDGLKNEKNELEAEIKKTRRALQGKESELLVSTSRVEELTKQVEEITSSYENAVSELEILKVDFKNLEEIITDNESKARSEVLKTLRENEEQFNDHIESLEVELRQEKDKRVSLEQEIQKMMESAEVAMAQTGNKVQTAKSPKRSLSGKVDQVDILQSTLLGLGTDDYVEDNKEDDDQDDGTDEIPTSSHQSFAFIEQLSQNLKATKLERDTLRKQLHDSEERRSVLENEAALNKEAMKELQNHKSQVEKLQVQVQQKDIEIQALQDDIVDVRAMYKSQLNALMGIEENQGNEVQHNPSAQSKPEKVTKTPEHKRQEKVVIPTSFTGMRSF</sequence>
<evidence type="ECO:0008006" key="5">
    <source>
        <dbReference type="Google" id="ProtNLM"/>
    </source>
</evidence>
<feature type="compositionally biased region" description="Basic and acidic residues" evidence="2">
    <location>
        <begin position="217"/>
        <end position="228"/>
    </location>
</feature>
<comment type="caution">
    <text evidence="3">The sequence shown here is derived from an EMBL/GenBank/DDBJ whole genome shotgun (WGS) entry which is preliminary data.</text>
</comment>
<dbReference type="InterPro" id="IPR052602">
    <property type="entry name" value="Growth_transcription_reg"/>
</dbReference>
<feature type="region of interest" description="Disordered" evidence="2">
    <location>
        <begin position="292"/>
        <end position="336"/>
    </location>
</feature>
<proteinExistence type="predicted"/>
<keyword evidence="1" id="KW-0175">Coiled coil</keyword>
<protein>
    <recommendedName>
        <fullName evidence="5">TATA element modulatory factor 1 TATA binding domain-containing protein</fullName>
    </recommendedName>
</protein>
<feature type="compositionally biased region" description="Basic and acidic residues" evidence="2">
    <location>
        <begin position="124"/>
        <end position="137"/>
    </location>
</feature>
<dbReference type="PANTHER" id="PTHR46515:SF1">
    <property type="entry name" value="TATA ELEMENT MODULATORY FACTOR"/>
    <property type="match status" value="1"/>
</dbReference>
<dbReference type="Proteomes" id="UP001054902">
    <property type="component" value="Unassembled WGS sequence"/>
</dbReference>
<feature type="compositionally biased region" description="Acidic residues" evidence="2">
    <location>
        <begin position="74"/>
        <end position="84"/>
    </location>
</feature>
<dbReference type="GO" id="GO:0005783">
    <property type="term" value="C:endoplasmic reticulum"/>
    <property type="evidence" value="ECO:0007669"/>
    <property type="project" value="TreeGrafter"/>
</dbReference>
<feature type="coiled-coil region" evidence="1">
    <location>
        <begin position="676"/>
        <end position="820"/>
    </location>
</feature>
<feature type="compositionally biased region" description="Low complexity" evidence="2">
    <location>
        <begin position="104"/>
        <end position="113"/>
    </location>
</feature>
<feature type="region of interest" description="Disordered" evidence="2">
    <location>
        <begin position="855"/>
        <end position="879"/>
    </location>
</feature>
<feature type="compositionally biased region" description="Low complexity" evidence="2">
    <location>
        <begin position="139"/>
        <end position="154"/>
    </location>
</feature>
<feature type="coiled-coil region" evidence="1">
    <location>
        <begin position="350"/>
        <end position="632"/>
    </location>
</feature>
<feature type="region of interest" description="Disordered" evidence="2">
    <location>
        <begin position="32"/>
        <end position="244"/>
    </location>
</feature>
<dbReference type="GO" id="GO:0005794">
    <property type="term" value="C:Golgi apparatus"/>
    <property type="evidence" value="ECO:0007669"/>
    <property type="project" value="TreeGrafter"/>
</dbReference>
<name>A0AAD3CH68_9STRA</name>
<dbReference type="EMBL" id="BLLK01000022">
    <property type="protein sequence ID" value="GFH46027.1"/>
    <property type="molecule type" value="Genomic_DNA"/>
</dbReference>
<keyword evidence="4" id="KW-1185">Reference proteome</keyword>
<evidence type="ECO:0000256" key="2">
    <source>
        <dbReference type="SAM" id="MobiDB-lite"/>
    </source>
</evidence>
<accession>A0AAD3CH68</accession>
<feature type="compositionally biased region" description="Acidic residues" evidence="2">
    <location>
        <begin position="163"/>
        <end position="203"/>
    </location>
</feature>